<reference evidence="11" key="1">
    <citation type="journal article" date="2015" name="BMC Genomics">
        <title>Candidate chemosensory genes identified in Colaphellus bowringi by antennal transcriptome analysis.</title>
        <authorList>
            <person name="Li X.M."/>
            <person name="Zhu X.Y."/>
            <person name="Wang Z.Q."/>
            <person name="Wang Y."/>
            <person name="He P."/>
            <person name="Chen G."/>
            <person name="Sun L."/>
            <person name="Deng D.G."/>
            <person name="Zhang Y.N."/>
        </authorList>
    </citation>
    <scope>NUCLEOTIDE SEQUENCE</scope>
</reference>
<dbReference type="GO" id="GO:0007165">
    <property type="term" value="P:signal transduction"/>
    <property type="evidence" value="ECO:0007669"/>
    <property type="project" value="UniProtKB-KW"/>
</dbReference>
<keyword evidence="4 10" id="KW-0812">Transmembrane</keyword>
<keyword evidence="5" id="KW-0552">Olfaction</keyword>
<evidence type="ECO:0000256" key="2">
    <source>
        <dbReference type="ARBA" id="ARBA00022475"/>
    </source>
</evidence>
<comment type="subcellular location">
    <subcellularLocation>
        <location evidence="1">Cell membrane</location>
        <topology evidence="1">Multi-pass membrane protein</topology>
    </subcellularLocation>
</comment>
<evidence type="ECO:0000256" key="9">
    <source>
        <dbReference type="ARBA" id="ARBA00023224"/>
    </source>
</evidence>
<dbReference type="GO" id="GO:0005886">
    <property type="term" value="C:plasma membrane"/>
    <property type="evidence" value="ECO:0007669"/>
    <property type="project" value="UniProtKB-SubCell"/>
</dbReference>
<keyword evidence="7 10" id="KW-0472">Membrane</keyword>
<organism evidence="11">
    <name type="scientific">Colaphellus bowringi</name>
    <dbReference type="NCBI Taxonomy" id="561076"/>
    <lineage>
        <taxon>Eukaryota</taxon>
        <taxon>Metazoa</taxon>
        <taxon>Ecdysozoa</taxon>
        <taxon>Arthropoda</taxon>
        <taxon>Hexapoda</taxon>
        <taxon>Insecta</taxon>
        <taxon>Pterygota</taxon>
        <taxon>Neoptera</taxon>
        <taxon>Endopterygota</taxon>
        <taxon>Coleoptera</taxon>
        <taxon>Polyphaga</taxon>
        <taxon>Cucujiformia</taxon>
        <taxon>Chrysomeloidea</taxon>
        <taxon>Chrysomelidae</taxon>
        <taxon>Chrysomelinae</taxon>
        <taxon>Chrysomelini</taxon>
        <taxon>Colaphellus</taxon>
    </lineage>
</organism>
<dbReference type="Pfam" id="PF02949">
    <property type="entry name" value="7tm_6"/>
    <property type="match status" value="1"/>
</dbReference>
<protein>
    <submittedName>
        <fullName evidence="11">Odorant receptor OR7</fullName>
    </submittedName>
</protein>
<reference evidence="11" key="2">
    <citation type="submission" date="2015-08" db="EMBL/GenBank/DDBJ databases">
        <authorList>
            <person name="Babu N.S."/>
            <person name="Beckwith C.J."/>
            <person name="Beseler K.G."/>
            <person name="Brison A."/>
            <person name="Carone J.V."/>
            <person name="Caskin T.P."/>
            <person name="Diamond M."/>
            <person name="Durham M.E."/>
            <person name="Foxe J.M."/>
            <person name="Go M."/>
            <person name="Henderson B.A."/>
            <person name="Jones I.B."/>
            <person name="McGettigan J.A."/>
            <person name="Micheletti S.J."/>
            <person name="Nasrallah M.E."/>
            <person name="Ortiz D."/>
            <person name="Piller C.R."/>
            <person name="Privatt S.R."/>
            <person name="Schneider S.L."/>
            <person name="Sharp S."/>
            <person name="Smith T.C."/>
            <person name="Stanton J.D."/>
            <person name="Ullery H.E."/>
            <person name="Wilson R.J."/>
            <person name="Serrano M.G."/>
            <person name="Buck G."/>
            <person name="Lee V."/>
            <person name="Wang Y."/>
            <person name="Carvalho R."/>
            <person name="Voegtly L."/>
            <person name="Shi R."/>
            <person name="Duckworth R."/>
            <person name="Johnson A."/>
            <person name="Loviza R."/>
            <person name="Walstead R."/>
            <person name="Shah Z."/>
            <person name="Kiflezghi M."/>
            <person name="Wade K."/>
            <person name="Ball S.L."/>
            <person name="Bradley K.W."/>
            <person name="Asai D.J."/>
            <person name="Bowman C.A."/>
            <person name="Russell D.A."/>
            <person name="Pope W.H."/>
            <person name="Jacobs-Sera D."/>
            <person name="Hendrix R.W."/>
            <person name="Hatfull G.F."/>
        </authorList>
    </citation>
    <scope>NUCLEOTIDE SEQUENCE</scope>
</reference>
<feature type="transmembrane region" description="Helical" evidence="10">
    <location>
        <begin position="210"/>
        <end position="230"/>
    </location>
</feature>
<dbReference type="PANTHER" id="PTHR21137">
    <property type="entry name" value="ODORANT RECEPTOR"/>
    <property type="match status" value="1"/>
</dbReference>
<keyword evidence="9" id="KW-0807">Transducer</keyword>
<evidence type="ECO:0000256" key="6">
    <source>
        <dbReference type="ARBA" id="ARBA00022989"/>
    </source>
</evidence>
<sequence>MISPTSYLIKLIIFKSKSVHVLEMLSFLELTEFNNYPKGLSGIVERTVKFSRYLGYAYQFMCCLVITLYSTIPLFTKADLPIRFSHDVGKLKPAVYIFQVIGLSSAASNNSCLDVLAMSLMGICSAQIDILNKKLITLGKNEDEDETDGSNNSYLRLKKCAKHHVEIIRFQKALERVFSSIFLAQFATSVMVICNIGFQLVHVQPASVQFALMLFYFIAMNTQLVMYCWYGNEIIVKVYHCLSILSSAIRDACYKFEWFDSNMETKKLLLIIMEHSKKHLYLTAGKISVLSLESFTSVMRTSYSYFALLQTLYRNNQD</sequence>
<dbReference type="InterPro" id="IPR004117">
    <property type="entry name" value="7tm6_olfct_rcpt"/>
</dbReference>
<dbReference type="EMBL" id="KT381546">
    <property type="protein sequence ID" value="ALR72552.1"/>
    <property type="molecule type" value="mRNA"/>
</dbReference>
<feature type="transmembrane region" description="Helical" evidence="10">
    <location>
        <begin position="56"/>
        <end position="75"/>
    </location>
</feature>
<evidence type="ECO:0000256" key="3">
    <source>
        <dbReference type="ARBA" id="ARBA00022606"/>
    </source>
</evidence>
<feature type="transmembrane region" description="Helical" evidence="10">
    <location>
        <begin position="177"/>
        <end position="198"/>
    </location>
</feature>
<proteinExistence type="evidence at transcript level"/>
<accession>A0A0S3J2N3</accession>
<keyword evidence="8 11" id="KW-0675">Receptor</keyword>
<evidence type="ECO:0000256" key="7">
    <source>
        <dbReference type="ARBA" id="ARBA00023136"/>
    </source>
</evidence>
<evidence type="ECO:0000256" key="10">
    <source>
        <dbReference type="SAM" id="Phobius"/>
    </source>
</evidence>
<evidence type="ECO:0000313" key="11">
    <source>
        <dbReference type="EMBL" id="ALR72552.1"/>
    </source>
</evidence>
<dbReference type="GO" id="GO:0005549">
    <property type="term" value="F:odorant binding"/>
    <property type="evidence" value="ECO:0007669"/>
    <property type="project" value="InterPro"/>
</dbReference>
<evidence type="ECO:0000256" key="1">
    <source>
        <dbReference type="ARBA" id="ARBA00004651"/>
    </source>
</evidence>
<keyword evidence="2" id="KW-1003">Cell membrane</keyword>
<evidence type="ECO:0000256" key="8">
    <source>
        <dbReference type="ARBA" id="ARBA00023170"/>
    </source>
</evidence>
<dbReference type="PANTHER" id="PTHR21137:SF35">
    <property type="entry name" value="ODORANT RECEPTOR 19A-RELATED"/>
    <property type="match status" value="1"/>
</dbReference>
<keyword evidence="3" id="KW-0716">Sensory transduction</keyword>
<evidence type="ECO:0000256" key="5">
    <source>
        <dbReference type="ARBA" id="ARBA00022725"/>
    </source>
</evidence>
<keyword evidence="6 10" id="KW-1133">Transmembrane helix</keyword>
<dbReference type="GO" id="GO:0004984">
    <property type="term" value="F:olfactory receptor activity"/>
    <property type="evidence" value="ECO:0007669"/>
    <property type="project" value="InterPro"/>
</dbReference>
<evidence type="ECO:0000256" key="4">
    <source>
        <dbReference type="ARBA" id="ARBA00022692"/>
    </source>
</evidence>
<name>A0A0S3J2N3_9CUCU</name>
<dbReference type="AlphaFoldDB" id="A0A0S3J2N3"/>